<keyword evidence="1" id="KW-0479">Metal-binding</keyword>
<feature type="non-terminal residue" evidence="5">
    <location>
        <position position="1"/>
    </location>
</feature>
<accession>A0ABN8HW76</accession>
<protein>
    <recommendedName>
        <fullName evidence="4">FLYWCH-type domain-containing protein</fullName>
    </recommendedName>
</protein>
<keyword evidence="2" id="KW-0863">Zinc-finger</keyword>
<dbReference type="EMBL" id="OW152824">
    <property type="protein sequence ID" value="CAH2040305.1"/>
    <property type="molecule type" value="Genomic_DNA"/>
</dbReference>
<keyword evidence="6" id="KW-1185">Reference proteome</keyword>
<evidence type="ECO:0000313" key="5">
    <source>
        <dbReference type="EMBL" id="CAH2040305.1"/>
    </source>
</evidence>
<evidence type="ECO:0000313" key="6">
    <source>
        <dbReference type="Proteomes" id="UP000837857"/>
    </source>
</evidence>
<dbReference type="Pfam" id="PF04500">
    <property type="entry name" value="FLYWCH"/>
    <property type="match status" value="2"/>
</dbReference>
<feature type="domain" description="FLYWCH-type" evidence="4">
    <location>
        <begin position="91"/>
        <end position="150"/>
    </location>
</feature>
<dbReference type="Proteomes" id="UP000837857">
    <property type="component" value="Chromosome 12"/>
</dbReference>
<feature type="domain" description="FLYWCH-type" evidence="4">
    <location>
        <begin position="10"/>
        <end position="66"/>
    </location>
</feature>
<proteinExistence type="predicted"/>
<sequence length="150" mass="17359">MYCTPRFECSQRGGRRLCIGEYKFNRHSSSRGLKSRWNCNRTSYGCKATVITYEDVVVKVMYDHNHYQFPRTYAHSILTRAVTLLEPQPVFTKSRFGKPVIQIGAYRFNKCSGRGGPRARYVCVKACYGCRATIITLNDEIVSFCREHNH</sequence>
<name>A0ABN8HW76_9NEOP</name>
<evidence type="ECO:0000256" key="3">
    <source>
        <dbReference type="ARBA" id="ARBA00022833"/>
    </source>
</evidence>
<evidence type="ECO:0000256" key="1">
    <source>
        <dbReference type="ARBA" id="ARBA00022723"/>
    </source>
</evidence>
<dbReference type="Gene3D" id="2.20.25.240">
    <property type="match status" value="2"/>
</dbReference>
<keyword evidence="3" id="KW-0862">Zinc</keyword>
<reference evidence="5" key="1">
    <citation type="submission" date="2022-03" db="EMBL/GenBank/DDBJ databases">
        <authorList>
            <person name="Martin H S."/>
        </authorList>
    </citation>
    <scope>NUCLEOTIDE SEQUENCE</scope>
</reference>
<organism evidence="5 6">
    <name type="scientific">Iphiclides podalirius</name>
    <name type="common">scarce swallowtail</name>
    <dbReference type="NCBI Taxonomy" id="110791"/>
    <lineage>
        <taxon>Eukaryota</taxon>
        <taxon>Metazoa</taxon>
        <taxon>Ecdysozoa</taxon>
        <taxon>Arthropoda</taxon>
        <taxon>Hexapoda</taxon>
        <taxon>Insecta</taxon>
        <taxon>Pterygota</taxon>
        <taxon>Neoptera</taxon>
        <taxon>Endopterygota</taxon>
        <taxon>Lepidoptera</taxon>
        <taxon>Glossata</taxon>
        <taxon>Ditrysia</taxon>
        <taxon>Papilionoidea</taxon>
        <taxon>Papilionidae</taxon>
        <taxon>Papilioninae</taxon>
        <taxon>Iphiclides</taxon>
    </lineage>
</organism>
<dbReference type="InterPro" id="IPR007588">
    <property type="entry name" value="Znf_FLYWCH"/>
</dbReference>
<gene>
    <name evidence="5" type="ORF">IPOD504_LOCUS2468</name>
</gene>
<evidence type="ECO:0000259" key="4">
    <source>
        <dbReference type="Pfam" id="PF04500"/>
    </source>
</evidence>
<evidence type="ECO:0000256" key="2">
    <source>
        <dbReference type="ARBA" id="ARBA00022771"/>
    </source>
</evidence>